<sequence length="147" mass="15775">MMSMICRRTRNGSLFRSYSTASNDTKLIAQKLMSGNRGALSRAITLVESKLHNHYLMARQLLSEISNTRQNNTLNTVRIGISGPPGVGKSTFIEELGSQIISKGDKVAVLAVDPSSTITGGSILGDKTRMTELAGSEMAYVRPSPSG</sequence>
<gene>
    <name evidence="2" type="ORF">AKO1_002642</name>
</gene>
<dbReference type="Pfam" id="PF03308">
    <property type="entry name" value="MeaB"/>
    <property type="match status" value="1"/>
</dbReference>
<keyword evidence="3" id="KW-1185">Reference proteome</keyword>
<dbReference type="InterPro" id="IPR005129">
    <property type="entry name" value="GTPase_ArgK"/>
</dbReference>
<evidence type="ECO:0000313" key="2">
    <source>
        <dbReference type="EMBL" id="KAL0490942.1"/>
    </source>
</evidence>
<name>A0AAW2ZQJ0_9EUKA</name>
<organism evidence="2 3">
    <name type="scientific">Acrasis kona</name>
    <dbReference type="NCBI Taxonomy" id="1008807"/>
    <lineage>
        <taxon>Eukaryota</taxon>
        <taxon>Discoba</taxon>
        <taxon>Heterolobosea</taxon>
        <taxon>Tetramitia</taxon>
        <taxon>Eutetramitia</taxon>
        <taxon>Acrasidae</taxon>
        <taxon>Acrasis</taxon>
    </lineage>
</organism>
<comment type="similarity">
    <text evidence="1">Belongs to the SIMIBI class G3E GTPase family. ArgK/MeaB subfamily.</text>
</comment>
<dbReference type="GO" id="GO:0003924">
    <property type="term" value="F:GTPase activity"/>
    <property type="evidence" value="ECO:0007669"/>
    <property type="project" value="InterPro"/>
</dbReference>
<dbReference type="GO" id="GO:0005525">
    <property type="term" value="F:GTP binding"/>
    <property type="evidence" value="ECO:0007669"/>
    <property type="project" value="InterPro"/>
</dbReference>
<feature type="non-terminal residue" evidence="2">
    <location>
        <position position="147"/>
    </location>
</feature>
<dbReference type="Gene3D" id="1.20.5.170">
    <property type="match status" value="1"/>
</dbReference>
<proteinExistence type="inferred from homology"/>
<dbReference type="PANTHER" id="PTHR23408">
    <property type="entry name" value="METHYLMALONYL-COA MUTASE"/>
    <property type="match status" value="1"/>
</dbReference>
<accession>A0AAW2ZQJ0</accession>
<dbReference type="PANTHER" id="PTHR23408:SF3">
    <property type="entry name" value="METHYLMALONIC ACIDURIA TYPE A PROTEIN, MITOCHONDRIAL"/>
    <property type="match status" value="1"/>
</dbReference>
<dbReference type="SUPFAM" id="SSF52540">
    <property type="entry name" value="P-loop containing nucleoside triphosphate hydrolases"/>
    <property type="match status" value="1"/>
</dbReference>
<dbReference type="EMBL" id="JAOPGA020001737">
    <property type="protein sequence ID" value="KAL0490942.1"/>
    <property type="molecule type" value="Genomic_DNA"/>
</dbReference>
<dbReference type="AlphaFoldDB" id="A0AAW2ZQJ0"/>
<reference evidence="2 3" key="1">
    <citation type="submission" date="2024-03" db="EMBL/GenBank/DDBJ databases">
        <title>The Acrasis kona genome and developmental transcriptomes reveal deep origins of eukaryotic multicellular pathways.</title>
        <authorList>
            <person name="Sheikh S."/>
            <person name="Fu C.-J."/>
            <person name="Brown M.W."/>
            <person name="Baldauf S.L."/>
        </authorList>
    </citation>
    <scope>NUCLEOTIDE SEQUENCE [LARGE SCALE GENOMIC DNA]</scope>
    <source>
        <strain evidence="2 3">ATCC MYA-3509</strain>
    </source>
</reference>
<dbReference type="InterPro" id="IPR027417">
    <property type="entry name" value="P-loop_NTPase"/>
</dbReference>
<evidence type="ECO:0000256" key="1">
    <source>
        <dbReference type="ARBA" id="ARBA00009625"/>
    </source>
</evidence>
<evidence type="ECO:0000313" key="3">
    <source>
        <dbReference type="Proteomes" id="UP001431209"/>
    </source>
</evidence>
<dbReference type="GO" id="GO:0005737">
    <property type="term" value="C:cytoplasm"/>
    <property type="evidence" value="ECO:0007669"/>
    <property type="project" value="TreeGrafter"/>
</dbReference>
<comment type="caution">
    <text evidence="2">The sequence shown here is derived from an EMBL/GenBank/DDBJ whole genome shotgun (WGS) entry which is preliminary data.</text>
</comment>
<dbReference type="Proteomes" id="UP001431209">
    <property type="component" value="Unassembled WGS sequence"/>
</dbReference>
<dbReference type="Gene3D" id="3.40.50.300">
    <property type="entry name" value="P-loop containing nucleotide triphosphate hydrolases"/>
    <property type="match status" value="1"/>
</dbReference>
<protein>
    <submittedName>
        <fullName evidence="2">GTPase</fullName>
    </submittedName>
</protein>